<name>A0A401U5K8_9BACT</name>
<dbReference type="PRINTS" id="PR00727">
    <property type="entry name" value="LEADERPTASE"/>
</dbReference>
<sequence>MNWQFWKKNKEEKKEVQPKSKVREWVDAIAFAVVAATLIRWLIMEAYTIPTPSMEKSLLVGDFLFVSKFHYGTRTPKTPLQLPLTHQKIWFTNIPSYSKAIQLPQYRLPGISSVKRNDVVVFNVPGIEENNLYLPKSKWIDYPVDLKTNYIKRCVAIAGDTLQIKDHQVYINGTLSEQEPGLQHDYSVYAKSQINDRILDKYEIDGFQILSNTDNQVRYAMPLTQETAEELKKLPFIDSVVFETRKNVEFNIYPDAAKFPWSGDFFGPLVVPKEGMTINIDSTTLTLYGKMIERYEYNEDVKMENGKLFIDGKELSTYTFKQNYYFMMGDNRHNSLDSRYWGFVPEDHIVGKAFFIWLSLDSNASFFNKIRWSRFFNLIH</sequence>
<dbReference type="InterPro" id="IPR036286">
    <property type="entry name" value="LexA/Signal_pep-like_sf"/>
</dbReference>
<dbReference type="InterPro" id="IPR000223">
    <property type="entry name" value="Pept_S26A_signal_pept_1"/>
</dbReference>
<dbReference type="RefSeq" id="WP_127120850.1">
    <property type="nucleotide sequence ID" value="NZ_BHXQ01000001.1"/>
</dbReference>
<comment type="subcellular location">
    <subcellularLocation>
        <location evidence="7">Membrane</location>
        <topology evidence="7">Single-pass type II membrane protein</topology>
    </subcellularLocation>
</comment>
<evidence type="ECO:0000256" key="7">
    <source>
        <dbReference type="RuleBase" id="RU362042"/>
    </source>
</evidence>
<evidence type="ECO:0000256" key="4">
    <source>
        <dbReference type="ARBA" id="ARBA00019232"/>
    </source>
</evidence>
<organism evidence="9 10">
    <name type="scientific">Chryseotalea sanaruensis</name>
    <dbReference type="NCBI Taxonomy" id="2482724"/>
    <lineage>
        <taxon>Bacteria</taxon>
        <taxon>Pseudomonadati</taxon>
        <taxon>Bacteroidota</taxon>
        <taxon>Cytophagia</taxon>
        <taxon>Cytophagales</taxon>
        <taxon>Chryseotaleaceae</taxon>
        <taxon>Chryseotalea</taxon>
    </lineage>
</organism>
<evidence type="ECO:0000259" key="8">
    <source>
        <dbReference type="Pfam" id="PF10502"/>
    </source>
</evidence>
<feature type="active site" evidence="6">
    <location>
        <position position="53"/>
    </location>
</feature>
<dbReference type="Pfam" id="PF10502">
    <property type="entry name" value="Peptidase_S26"/>
    <property type="match status" value="1"/>
</dbReference>
<dbReference type="InterPro" id="IPR019533">
    <property type="entry name" value="Peptidase_S26"/>
</dbReference>
<feature type="transmembrane region" description="Helical" evidence="7">
    <location>
        <begin position="25"/>
        <end position="43"/>
    </location>
</feature>
<dbReference type="GO" id="GO:0006465">
    <property type="term" value="P:signal peptide processing"/>
    <property type="evidence" value="ECO:0007669"/>
    <property type="project" value="InterPro"/>
</dbReference>
<keyword evidence="7" id="KW-1133">Transmembrane helix</keyword>
<comment type="similarity">
    <text evidence="2 7">Belongs to the peptidase S26 family.</text>
</comment>
<comment type="caution">
    <text evidence="9">The sequence shown here is derived from an EMBL/GenBank/DDBJ whole genome shotgun (WGS) entry which is preliminary data.</text>
</comment>
<dbReference type="GO" id="GO:0016020">
    <property type="term" value="C:membrane"/>
    <property type="evidence" value="ECO:0007669"/>
    <property type="project" value="UniProtKB-SubCell"/>
</dbReference>
<evidence type="ECO:0000313" key="9">
    <source>
        <dbReference type="EMBL" id="GCC50201.1"/>
    </source>
</evidence>
<dbReference type="PROSITE" id="PS00761">
    <property type="entry name" value="SPASE_I_3"/>
    <property type="match status" value="1"/>
</dbReference>
<dbReference type="EC" id="3.4.21.89" evidence="3 7"/>
<keyword evidence="7" id="KW-0645">Protease</keyword>
<keyword evidence="7" id="KW-0472">Membrane</keyword>
<dbReference type="PANTHER" id="PTHR43390:SF1">
    <property type="entry name" value="CHLOROPLAST PROCESSING PEPTIDASE"/>
    <property type="match status" value="1"/>
</dbReference>
<comment type="catalytic activity">
    <reaction evidence="1 7">
        <text>Cleavage of hydrophobic, N-terminal signal or leader sequences from secreted and periplasmic proteins.</text>
        <dbReference type="EC" id="3.4.21.89"/>
    </reaction>
</comment>
<reference evidence="9 10" key="1">
    <citation type="submission" date="2018-11" db="EMBL/GenBank/DDBJ databases">
        <title>Chryseotalea sanarue gen. nov., sp., nov., a member of the family Cytophagaceae, isolated from a brackish lake in Hamamatsu Japan.</title>
        <authorList>
            <person name="Maejima Y."/>
            <person name="Iino T."/>
            <person name="Muraguchi Y."/>
            <person name="Fukuda K."/>
            <person name="Ohkuma M."/>
            <person name="Moriuchi R."/>
            <person name="Dohra H."/>
            <person name="Kimbara K."/>
            <person name="Shintani M."/>
        </authorList>
    </citation>
    <scope>NUCLEOTIDE SEQUENCE [LARGE SCALE GENOMIC DNA]</scope>
    <source>
        <strain evidence="9 10">Ys</strain>
    </source>
</reference>
<proteinExistence type="inferred from homology"/>
<keyword evidence="10" id="KW-1185">Reference proteome</keyword>
<evidence type="ECO:0000256" key="2">
    <source>
        <dbReference type="ARBA" id="ARBA00009370"/>
    </source>
</evidence>
<gene>
    <name evidence="9" type="ORF">SanaruYs_04160</name>
</gene>
<dbReference type="SUPFAM" id="SSF51306">
    <property type="entry name" value="LexA/Signal peptidase"/>
    <property type="match status" value="1"/>
</dbReference>
<keyword evidence="7" id="KW-0812">Transmembrane</keyword>
<evidence type="ECO:0000256" key="5">
    <source>
        <dbReference type="ARBA" id="ARBA00022801"/>
    </source>
</evidence>
<dbReference type="OrthoDB" id="9802919at2"/>
<dbReference type="GO" id="GO:0009003">
    <property type="term" value="F:signal peptidase activity"/>
    <property type="evidence" value="ECO:0007669"/>
    <property type="project" value="UniProtKB-EC"/>
</dbReference>
<evidence type="ECO:0000256" key="3">
    <source>
        <dbReference type="ARBA" id="ARBA00013208"/>
    </source>
</evidence>
<keyword evidence="5 7" id="KW-0378">Hydrolase</keyword>
<dbReference type="CDD" id="cd06530">
    <property type="entry name" value="S26_SPase_I"/>
    <property type="match status" value="2"/>
</dbReference>
<dbReference type="NCBIfam" id="TIGR02227">
    <property type="entry name" value="sigpep_I_bact"/>
    <property type="match status" value="2"/>
</dbReference>
<dbReference type="AlphaFoldDB" id="A0A401U5K8"/>
<dbReference type="Proteomes" id="UP000288227">
    <property type="component" value="Unassembled WGS sequence"/>
</dbReference>
<feature type="active site" evidence="6">
    <location>
        <position position="152"/>
    </location>
</feature>
<protein>
    <recommendedName>
        <fullName evidence="4 7">Signal peptidase I</fullName>
        <ecNumber evidence="3 7">3.4.21.89</ecNumber>
    </recommendedName>
</protein>
<evidence type="ECO:0000313" key="10">
    <source>
        <dbReference type="Proteomes" id="UP000288227"/>
    </source>
</evidence>
<feature type="domain" description="Peptidase S26" evidence="8">
    <location>
        <begin position="23"/>
        <end position="357"/>
    </location>
</feature>
<dbReference type="EMBL" id="BHXQ01000001">
    <property type="protein sequence ID" value="GCC50201.1"/>
    <property type="molecule type" value="Genomic_DNA"/>
</dbReference>
<dbReference type="PANTHER" id="PTHR43390">
    <property type="entry name" value="SIGNAL PEPTIDASE I"/>
    <property type="match status" value="1"/>
</dbReference>
<dbReference type="GO" id="GO:0004252">
    <property type="term" value="F:serine-type endopeptidase activity"/>
    <property type="evidence" value="ECO:0007669"/>
    <property type="project" value="InterPro"/>
</dbReference>
<dbReference type="Gene3D" id="2.10.109.10">
    <property type="entry name" value="Umud Fragment, subunit A"/>
    <property type="match status" value="2"/>
</dbReference>
<dbReference type="InterPro" id="IPR019758">
    <property type="entry name" value="Pept_S26A_signal_pept_1_CS"/>
</dbReference>
<evidence type="ECO:0000256" key="1">
    <source>
        <dbReference type="ARBA" id="ARBA00000677"/>
    </source>
</evidence>
<evidence type="ECO:0000256" key="6">
    <source>
        <dbReference type="PIRSR" id="PIRSR600223-1"/>
    </source>
</evidence>
<accession>A0A401U5K8</accession>